<dbReference type="AlphaFoldDB" id="A0A410X1L9"/>
<sequence length="109" mass="12980">MSMERVRRDMKGYLEEHRNPVNRTLHYFAFLAAFMAWIFLWIDIRLTLALAVLHYALAWTGHFYFEGNKPASFRYPLVGFYAGFLWFFLRTAEMATRTDLVDAWVSKSE</sequence>
<dbReference type="Proteomes" id="UP001527202">
    <property type="component" value="Unassembled WGS sequence"/>
</dbReference>
<dbReference type="InterPro" id="IPR009305">
    <property type="entry name" value="Mpo1-like"/>
</dbReference>
<keyword evidence="1" id="KW-1133">Transmembrane helix</keyword>
<dbReference type="GeneID" id="95377796"/>
<organism evidence="3 4">
    <name type="scientific">Paenibacillus chitinolyticus</name>
    <dbReference type="NCBI Taxonomy" id="79263"/>
    <lineage>
        <taxon>Bacteria</taxon>
        <taxon>Bacillati</taxon>
        <taxon>Bacillota</taxon>
        <taxon>Bacilli</taxon>
        <taxon>Bacillales</taxon>
        <taxon>Paenibacillaceae</taxon>
        <taxon>Paenibacillus</taxon>
    </lineage>
</organism>
<evidence type="ECO:0000313" key="5">
    <source>
        <dbReference type="Proteomes" id="UP001527202"/>
    </source>
</evidence>
<evidence type="ECO:0000313" key="2">
    <source>
        <dbReference type="EMBL" id="MCY9594800.1"/>
    </source>
</evidence>
<keyword evidence="1" id="KW-0812">Transmembrane</keyword>
<reference evidence="2 5" key="2">
    <citation type="submission" date="2022-05" db="EMBL/GenBank/DDBJ databases">
        <title>Genome Sequencing of Bee-Associated Microbes.</title>
        <authorList>
            <person name="Dunlap C."/>
        </authorList>
    </citation>
    <scope>NUCLEOTIDE SEQUENCE [LARGE SCALE GENOMIC DNA]</scope>
    <source>
        <strain evidence="2 5">NRRL B-23120</strain>
    </source>
</reference>
<feature type="transmembrane region" description="Helical" evidence="1">
    <location>
        <begin position="72"/>
        <end position="89"/>
    </location>
</feature>
<reference evidence="3 4" key="1">
    <citation type="submission" date="2018-01" db="EMBL/GenBank/DDBJ databases">
        <title>The whole genome sequencing and assembly of Paenibacillus chitinolyticus KCCM 41400 strain.</title>
        <authorList>
            <person name="Kim J.-Y."/>
            <person name="Park M.-K."/>
            <person name="Lee Y.-J."/>
            <person name="Yi H."/>
            <person name="Bahn Y.-S."/>
            <person name="Kim J.F."/>
            <person name="Lee D.-W."/>
        </authorList>
    </citation>
    <scope>NUCLEOTIDE SEQUENCE [LARGE SCALE GENOMIC DNA]</scope>
    <source>
        <strain evidence="3 4">KCCM 41400</strain>
    </source>
</reference>
<dbReference type="OrthoDB" id="7356072at2"/>
<keyword evidence="5" id="KW-1185">Reference proteome</keyword>
<dbReference type="Pfam" id="PF06127">
    <property type="entry name" value="Mpo1-like"/>
    <property type="match status" value="1"/>
</dbReference>
<dbReference type="RefSeq" id="WP_042230233.1">
    <property type="nucleotide sequence ID" value="NZ_CP026520.1"/>
</dbReference>
<name>A0A410X1L9_9BACL</name>
<gene>
    <name evidence="2" type="ORF">M5X16_03305</name>
    <name evidence="3" type="ORF">PC41400_23670</name>
</gene>
<dbReference type="KEGG" id="pchi:PC41400_23670"/>
<proteinExistence type="predicted"/>
<dbReference type="PANTHER" id="PTHR34205">
    <property type="entry name" value="TRANSMEMBRANE PROTEIN"/>
    <property type="match status" value="1"/>
</dbReference>
<evidence type="ECO:0000313" key="4">
    <source>
        <dbReference type="Proteomes" id="UP000288943"/>
    </source>
</evidence>
<dbReference type="EMBL" id="JAMDMJ010000003">
    <property type="protein sequence ID" value="MCY9594800.1"/>
    <property type="molecule type" value="Genomic_DNA"/>
</dbReference>
<dbReference type="PANTHER" id="PTHR34205:SF2">
    <property type="entry name" value="DUF962 DOMAIN-CONTAINING PROTEIN"/>
    <property type="match status" value="1"/>
</dbReference>
<evidence type="ECO:0000256" key="1">
    <source>
        <dbReference type="SAM" id="Phobius"/>
    </source>
</evidence>
<protein>
    <submittedName>
        <fullName evidence="3">DUF962 domain-containing protein</fullName>
    </submittedName>
</protein>
<keyword evidence="1" id="KW-0472">Membrane</keyword>
<evidence type="ECO:0000313" key="3">
    <source>
        <dbReference type="EMBL" id="QAV20511.1"/>
    </source>
</evidence>
<dbReference type="Proteomes" id="UP000288943">
    <property type="component" value="Chromosome"/>
</dbReference>
<feature type="transmembrane region" description="Helical" evidence="1">
    <location>
        <begin position="21"/>
        <end position="42"/>
    </location>
</feature>
<accession>A0A410X1L9</accession>
<dbReference type="EMBL" id="CP026520">
    <property type="protein sequence ID" value="QAV20511.1"/>
    <property type="molecule type" value="Genomic_DNA"/>
</dbReference>